<keyword evidence="3" id="KW-1185">Reference proteome</keyword>
<evidence type="ECO:0000313" key="3">
    <source>
        <dbReference type="Proteomes" id="UP000681425"/>
    </source>
</evidence>
<name>A0A975K9C6_9SPHN</name>
<dbReference type="Proteomes" id="UP000681425">
    <property type="component" value="Chromosome"/>
</dbReference>
<evidence type="ECO:0000259" key="1">
    <source>
        <dbReference type="PROSITE" id="PS51819"/>
    </source>
</evidence>
<dbReference type="PROSITE" id="PS51819">
    <property type="entry name" value="VOC"/>
    <property type="match status" value="1"/>
</dbReference>
<dbReference type="InterPro" id="IPR004360">
    <property type="entry name" value="Glyas_Fos-R_dOase_dom"/>
</dbReference>
<dbReference type="SUPFAM" id="SSF54593">
    <property type="entry name" value="Glyoxalase/Bleomycin resistance protein/Dihydroxybiphenyl dioxygenase"/>
    <property type="match status" value="1"/>
</dbReference>
<organism evidence="2 3">
    <name type="scientific">Sphingobium phenoxybenzoativorans</name>
    <dbReference type="NCBI Taxonomy" id="1592790"/>
    <lineage>
        <taxon>Bacteria</taxon>
        <taxon>Pseudomonadati</taxon>
        <taxon>Pseudomonadota</taxon>
        <taxon>Alphaproteobacteria</taxon>
        <taxon>Sphingomonadales</taxon>
        <taxon>Sphingomonadaceae</taxon>
        <taxon>Sphingobium</taxon>
    </lineage>
</organism>
<dbReference type="InterPro" id="IPR037523">
    <property type="entry name" value="VOC_core"/>
</dbReference>
<gene>
    <name evidence="2" type="ORF">KFK14_07235</name>
</gene>
<evidence type="ECO:0000313" key="2">
    <source>
        <dbReference type="EMBL" id="QUT07200.1"/>
    </source>
</evidence>
<dbReference type="Gene3D" id="3.10.180.10">
    <property type="entry name" value="2,3-Dihydroxybiphenyl 1,2-Dioxygenase, domain 1"/>
    <property type="match status" value="1"/>
</dbReference>
<dbReference type="Pfam" id="PF00903">
    <property type="entry name" value="Glyoxalase"/>
    <property type="match status" value="1"/>
</dbReference>
<dbReference type="RefSeq" id="WP_212610407.1">
    <property type="nucleotide sequence ID" value="NZ_CP073910.1"/>
</dbReference>
<dbReference type="InterPro" id="IPR029068">
    <property type="entry name" value="Glyas_Bleomycin-R_OHBP_Dase"/>
</dbReference>
<feature type="domain" description="VOC" evidence="1">
    <location>
        <begin position="12"/>
        <end position="129"/>
    </location>
</feature>
<dbReference type="EMBL" id="CP073910">
    <property type="protein sequence ID" value="QUT07200.1"/>
    <property type="molecule type" value="Genomic_DNA"/>
</dbReference>
<dbReference type="AlphaFoldDB" id="A0A975K9C6"/>
<sequence>MGSLGKVVPPSKLAHFVVRTSRYKEVVDWYKTALDAKGAFESEQLSFLSYDDEHHRVAILHIPGLRDQTEGLAGVHHIAFTYASLKDLLENYERLKVLGITPVYVINHGPTTSLYYADPDGNQLEFQVENFDTVEESGKFFFTPQFAENPIGVEFDPEDLLRRLRAGEPEADLKRRPDIGSRGLSDVKLR</sequence>
<dbReference type="KEGG" id="spph:KFK14_07235"/>
<accession>A0A975K9C6</accession>
<proteinExistence type="predicted"/>
<reference evidence="2" key="1">
    <citation type="submission" date="2021-04" db="EMBL/GenBank/DDBJ databases">
        <title>Isolation of p-tert-butylphenol degrading bacteria Sphingobium phenoxybenzoativorans Tas13 from active sludge.</title>
        <authorList>
            <person name="Li Y."/>
        </authorList>
    </citation>
    <scope>NUCLEOTIDE SEQUENCE</scope>
    <source>
        <strain evidence="2">Tas13</strain>
    </source>
</reference>
<protein>
    <submittedName>
        <fullName evidence="2">VOC family protein</fullName>
    </submittedName>
</protein>